<evidence type="ECO:0000256" key="1">
    <source>
        <dbReference type="ARBA" id="ARBA00004123"/>
    </source>
</evidence>
<feature type="compositionally biased region" description="Low complexity" evidence="9">
    <location>
        <begin position="428"/>
        <end position="450"/>
    </location>
</feature>
<proteinExistence type="predicted"/>
<feature type="region of interest" description="Disordered" evidence="9">
    <location>
        <begin position="1188"/>
        <end position="1222"/>
    </location>
</feature>
<dbReference type="InterPro" id="IPR008271">
    <property type="entry name" value="Ser/Thr_kinase_AS"/>
</dbReference>
<feature type="region of interest" description="Disordered" evidence="9">
    <location>
        <begin position="421"/>
        <end position="476"/>
    </location>
</feature>
<dbReference type="InterPro" id="IPR017441">
    <property type="entry name" value="Protein_kinase_ATP_BS"/>
</dbReference>
<dbReference type="EMBL" id="JANBUO010000003">
    <property type="protein sequence ID" value="KAJ2809407.1"/>
    <property type="molecule type" value="Genomic_DNA"/>
</dbReference>
<dbReference type="SUPFAM" id="SSF56112">
    <property type="entry name" value="Protein kinase-like (PK-like)"/>
    <property type="match status" value="1"/>
</dbReference>
<keyword evidence="13" id="KW-1185">Reference proteome</keyword>
<feature type="signal peptide" evidence="10">
    <location>
        <begin position="1"/>
        <end position="30"/>
    </location>
</feature>
<feature type="compositionally biased region" description="Low complexity" evidence="9">
    <location>
        <begin position="1381"/>
        <end position="1393"/>
    </location>
</feature>
<feature type="compositionally biased region" description="Low complexity" evidence="9">
    <location>
        <begin position="948"/>
        <end position="968"/>
    </location>
</feature>
<evidence type="ECO:0000313" key="12">
    <source>
        <dbReference type="EMBL" id="KAJ2809407.1"/>
    </source>
</evidence>
<evidence type="ECO:0000256" key="8">
    <source>
        <dbReference type="PROSITE-ProRule" id="PRU10141"/>
    </source>
</evidence>
<dbReference type="GO" id="GO:0005524">
    <property type="term" value="F:ATP binding"/>
    <property type="evidence" value="ECO:0007669"/>
    <property type="project" value="UniProtKB-UniRule"/>
</dbReference>
<dbReference type="SMART" id="SM00220">
    <property type="entry name" value="S_TKc"/>
    <property type="match status" value="1"/>
</dbReference>
<evidence type="ECO:0000259" key="11">
    <source>
        <dbReference type="PROSITE" id="PS50011"/>
    </source>
</evidence>
<dbReference type="PROSITE" id="PS00108">
    <property type="entry name" value="PROTEIN_KINASE_ST"/>
    <property type="match status" value="1"/>
</dbReference>
<evidence type="ECO:0000256" key="2">
    <source>
        <dbReference type="ARBA" id="ARBA00022527"/>
    </source>
</evidence>
<dbReference type="GO" id="GO:0005634">
    <property type="term" value="C:nucleus"/>
    <property type="evidence" value="ECO:0007669"/>
    <property type="project" value="UniProtKB-SubCell"/>
</dbReference>
<dbReference type="FunFam" id="1.10.510.10:FF:000624">
    <property type="entry name" value="Mitogen-activated protein kinase"/>
    <property type="match status" value="1"/>
</dbReference>
<feature type="compositionally biased region" description="Polar residues" evidence="9">
    <location>
        <begin position="569"/>
        <end position="585"/>
    </location>
</feature>
<feature type="region of interest" description="Disordered" evidence="9">
    <location>
        <begin position="1238"/>
        <end position="1261"/>
    </location>
</feature>
<keyword evidence="4 8" id="KW-0547">Nucleotide-binding</keyword>
<feature type="compositionally biased region" description="Polar residues" evidence="9">
    <location>
        <begin position="876"/>
        <end position="885"/>
    </location>
</feature>
<feature type="region of interest" description="Disordered" evidence="9">
    <location>
        <begin position="1356"/>
        <end position="1401"/>
    </location>
</feature>
<keyword evidence="7" id="KW-0539">Nucleus</keyword>
<evidence type="ECO:0000256" key="6">
    <source>
        <dbReference type="ARBA" id="ARBA00022840"/>
    </source>
</evidence>
<dbReference type="PANTHER" id="PTHR24055">
    <property type="entry name" value="MITOGEN-ACTIVATED PROTEIN KINASE"/>
    <property type="match status" value="1"/>
</dbReference>
<reference evidence="12" key="1">
    <citation type="submission" date="2022-07" db="EMBL/GenBank/DDBJ databases">
        <title>Phylogenomic reconstructions and comparative analyses of Kickxellomycotina fungi.</title>
        <authorList>
            <person name="Reynolds N.K."/>
            <person name="Stajich J.E."/>
            <person name="Barry K."/>
            <person name="Grigoriev I.V."/>
            <person name="Crous P."/>
            <person name="Smith M.E."/>
        </authorList>
    </citation>
    <scope>NUCLEOTIDE SEQUENCE</scope>
    <source>
        <strain evidence="12">NRRL 1565</strain>
    </source>
</reference>
<dbReference type="Gene3D" id="3.30.200.20">
    <property type="entry name" value="Phosphorylase Kinase, domain 1"/>
    <property type="match status" value="1"/>
</dbReference>
<name>A0A9W8LUF7_9FUNG</name>
<dbReference type="PROSITE" id="PS50011">
    <property type="entry name" value="PROTEIN_KINASE_DOM"/>
    <property type="match status" value="1"/>
</dbReference>
<feature type="compositionally biased region" description="Low complexity" evidence="9">
    <location>
        <begin position="892"/>
        <end position="901"/>
    </location>
</feature>
<dbReference type="OrthoDB" id="2158884at2759"/>
<feature type="region of interest" description="Disordered" evidence="9">
    <location>
        <begin position="801"/>
        <end position="825"/>
    </location>
</feature>
<dbReference type="Pfam" id="PF00069">
    <property type="entry name" value="Pkinase"/>
    <property type="match status" value="1"/>
</dbReference>
<evidence type="ECO:0000256" key="10">
    <source>
        <dbReference type="SAM" id="SignalP"/>
    </source>
</evidence>
<dbReference type="InterPro" id="IPR000719">
    <property type="entry name" value="Prot_kinase_dom"/>
</dbReference>
<feature type="region of interest" description="Disordered" evidence="9">
    <location>
        <begin position="689"/>
        <end position="753"/>
    </location>
</feature>
<evidence type="ECO:0000256" key="5">
    <source>
        <dbReference type="ARBA" id="ARBA00022777"/>
    </source>
</evidence>
<feature type="compositionally biased region" description="Low complexity" evidence="9">
    <location>
        <begin position="1207"/>
        <end position="1217"/>
    </location>
</feature>
<dbReference type="Proteomes" id="UP001140094">
    <property type="component" value="Unassembled WGS sequence"/>
</dbReference>
<feature type="compositionally biased region" description="Basic and acidic residues" evidence="9">
    <location>
        <begin position="460"/>
        <end position="472"/>
    </location>
</feature>
<feature type="compositionally biased region" description="Low complexity" evidence="9">
    <location>
        <begin position="864"/>
        <end position="875"/>
    </location>
</feature>
<comment type="subcellular location">
    <subcellularLocation>
        <location evidence="1">Nucleus</location>
    </subcellularLocation>
</comment>
<dbReference type="InterPro" id="IPR050117">
    <property type="entry name" value="MAPK"/>
</dbReference>
<dbReference type="GO" id="GO:0004674">
    <property type="term" value="F:protein serine/threonine kinase activity"/>
    <property type="evidence" value="ECO:0007669"/>
    <property type="project" value="UniProtKB-KW"/>
</dbReference>
<evidence type="ECO:0000256" key="7">
    <source>
        <dbReference type="ARBA" id="ARBA00023242"/>
    </source>
</evidence>
<feature type="region of interest" description="Disordered" evidence="9">
    <location>
        <begin position="564"/>
        <end position="607"/>
    </location>
</feature>
<feature type="region of interest" description="Disordered" evidence="9">
    <location>
        <begin position="323"/>
        <end position="343"/>
    </location>
</feature>
<organism evidence="12 13">
    <name type="scientific">Coemansia guatemalensis</name>
    <dbReference type="NCBI Taxonomy" id="2761395"/>
    <lineage>
        <taxon>Eukaryota</taxon>
        <taxon>Fungi</taxon>
        <taxon>Fungi incertae sedis</taxon>
        <taxon>Zoopagomycota</taxon>
        <taxon>Kickxellomycotina</taxon>
        <taxon>Kickxellomycetes</taxon>
        <taxon>Kickxellales</taxon>
        <taxon>Kickxellaceae</taxon>
        <taxon>Coemansia</taxon>
    </lineage>
</organism>
<feature type="domain" description="Protein kinase" evidence="11">
    <location>
        <begin position="91"/>
        <end position="409"/>
    </location>
</feature>
<accession>A0A9W8LUF7</accession>
<dbReference type="InterPro" id="IPR011009">
    <property type="entry name" value="Kinase-like_dom_sf"/>
</dbReference>
<feature type="compositionally biased region" description="Basic and acidic residues" evidence="9">
    <location>
        <begin position="704"/>
        <end position="713"/>
    </location>
</feature>
<feature type="region of interest" description="Disordered" evidence="9">
    <location>
        <begin position="1008"/>
        <end position="1067"/>
    </location>
</feature>
<protein>
    <recommendedName>
        <fullName evidence="11">Protein kinase domain-containing protein</fullName>
    </recommendedName>
</protein>
<keyword evidence="3" id="KW-0808">Transferase</keyword>
<gene>
    <name evidence="12" type="ORF">H4R20_000132</name>
</gene>
<evidence type="ECO:0000256" key="9">
    <source>
        <dbReference type="SAM" id="MobiDB-lite"/>
    </source>
</evidence>
<feature type="region of interest" description="Disordered" evidence="9">
    <location>
        <begin position="935"/>
        <end position="982"/>
    </location>
</feature>
<feature type="compositionally biased region" description="Pro residues" evidence="9">
    <location>
        <begin position="1196"/>
        <end position="1206"/>
    </location>
</feature>
<feature type="chain" id="PRO_5040813153" description="Protein kinase domain-containing protein" evidence="10">
    <location>
        <begin position="31"/>
        <end position="1612"/>
    </location>
</feature>
<keyword evidence="10" id="KW-0732">Signal</keyword>
<dbReference type="PROSITE" id="PS00107">
    <property type="entry name" value="PROTEIN_KINASE_ATP"/>
    <property type="match status" value="1"/>
</dbReference>
<feature type="region of interest" description="Disordered" evidence="9">
    <location>
        <begin position="853"/>
        <end position="920"/>
    </location>
</feature>
<feature type="compositionally biased region" description="Low complexity" evidence="9">
    <location>
        <begin position="591"/>
        <end position="607"/>
    </location>
</feature>
<feature type="compositionally biased region" description="Acidic residues" evidence="9">
    <location>
        <begin position="714"/>
        <end position="724"/>
    </location>
</feature>
<keyword evidence="2" id="KW-0723">Serine/threonine-protein kinase</keyword>
<evidence type="ECO:0000256" key="4">
    <source>
        <dbReference type="ARBA" id="ARBA00022741"/>
    </source>
</evidence>
<comment type="caution">
    <text evidence="12">The sequence shown here is derived from an EMBL/GenBank/DDBJ whole genome shotgun (WGS) entry which is preliminary data.</text>
</comment>
<feature type="binding site" evidence="8">
    <location>
        <position position="121"/>
    </location>
    <ligand>
        <name>ATP</name>
        <dbReference type="ChEBI" id="CHEBI:30616"/>
    </ligand>
</feature>
<evidence type="ECO:0000256" key="3">
    <source>
        <dbReference type="ARBA" id="ARBA00022679"/>
    </source>
</evidence>
<evidence type="ECO:0000313" key="13">
    <source>
        <dbReference type="Proteomes" id="UP001140094"/>
    </source>
</evidence>
<sequence>MHGVRNSPRDAAHLRSVLAFLSLLFQRSHPDCCAACQCPALFRGICGLRAERTHRYTDTNSLHDKPSASYQRHSIISIGTNNKRDSMESKYKTIKEIGEGAFSSVILALNIENGEKVAIKKMKKRRWKDTAAQAEISALQKLHHENIIRLLDVFREDYRSFLVFECMDCDLNELVVSRQGRHLPDTVILDITYQMLSGLDFIHRNGLFHRDIKPENVLIRRHIMPSGADGNTSIVVEAKIADFGLVHDLDFSRPLTDYISTRWYRAPEVLLNCPNYSMPIDVWAVGTIISELATLHPLFPGHNQIDQLRRIFEVLGTPRISAPAPGTCGDEGEHSGASPDSGTTGSWYEGAVYARKLGIAFIPSRRKPLHTVIPEVSGALTQLIDYLLVLNPANRPTAQDGLALVSCILDQQLGEPLGQMEDAQVPHNSNSQANASNDADAQAVPRSAETAADDSDPAEDSSKKRASKRETRIVSIVGKSRVTPTFGPTATQVPVPAAPTAKLPATEPALSPCAEVVSPLSDSTTAGPGMAQAPQATAKKALAEVHDGRISFTPHDQFVMEQGRHQAVEQPQGQAQHTVQRQSSLKKAVRAPSAATESSSATGSDASSYVSVAASASPPSVTTCRPSMEVSIVEGPHKEPLRDPRGDLSDLVAAVPQAVRGGASTENSGTAARSAARRIVLPHMRATTPVSASVPAPKIVPRGGRADTARGEASEDEGADDDYVTVERGPDTQTSAVGRSTIRGRRPPRLGISRDPRIGLLRARSHSASSLSSMGSTATRSIILSPTSSTQAAFRSPSSAAFSISDLPSPVTNRPEAPRDSAGPRIYAEAQSTIGSTSLMSMLVEQETAARRLAEQHQQPQLRAGSAAGAIAKQAPNNSSAGTSSHIRKPPGIKAGPAAAGTHAGERKSDFGLMGQPDDHAMEVDGFVPLRSPAVGGVPMAPPPAAEPSPTSSFRTVASGNGSSVASGTSGGPLPRQAQTGAKAARLLGLRAKGALGSPLIRRALSLKKKGSKESQQSGEQSIPPPLPPHTPLVMAGHVRSESQSNESPLVKRSKSELALGEVPGAAEAQREPLLRVQYAASQFDLTGETQAALEERNRLGTAGGEPAGRAPVRAKKDEWINNTQFVRQRLAGGKGGATDVPSTIGAIARKRRSSGDDAWKSIMDGAFFGSGSLDLGAARSRKSDIVGGAAAKAPAPAPPPPPEQPAAPDAARSSSDGTSSQDYLGVRAAMDQLLQRSEGVSAAADSDAHKTTGAGSGSEGHGAAVDLNGLASVDFDSNALFHKSLLEAGDIPGSPSVNSTLSPAEHMATFSDVRRKYSESRTAAEAAAAAAPAPEYPGTQRFLAKVKNALIGARHHGAASAHVQARQRDMRKNVHGAKPRSSSDAAARSSGRLQPPRVDFDLGSSLLTPDSLHQRSHADYTLVAHPSTASNGGSAAQALQPKAAETADVANDSAYYLIDYINSQDMEDDSRPSSVEGGYDDAFHGATLLPAARRVVNVSTRVRQTQYEYNYGSQIFECLDKDFTLLKTDMFNDIGVDLGVRPAPASASPAAAQPLSAARPRKRPADVTAATAFTAAALNSIVARNAKARGAASVVPSANPASQLRARQLMI</sequence>
<keyword evidence="6 8" id="KW-0067">ATP-binding</keyword>
<dbReference type="Gene3D" id="1.10.510.10">
    <property type="entry name" value="Transferase(Phosphotransferase) domain 1"/>
    <property type="match status" value="1"/>
</dbReference>
<keyword evidence="5" id="KW-0418">Kinase</keyword>